<gene>
    <name evidence="4" type="ORF">B0I71DRAFT_29845</name>
    <name evidence="3" type="ORF">YALI1_D24649g</name>
</gene>
<dbReference type="EMBL" id="CP017556">
    <property type="protein sequence ID" value="AOW04316.1"/>
    <property type="molecule type" value="Genomic_DNA"/>
</dbReference>
<reference evidence="4 6" key="2">
    <citation type="submission" date="2018-07" db="EMBL/GenBank/DDBJ databases">
        <title>Draft Genome Assemblies for Five Robust Yarrowia lipolytica Strains Exhibiting High Lipid Production and Pentose Sugar Utilization and Sugar Alcohol Secretion from Undetoxified Lignocellulosic Biomass Hydrolysates.</title>
        <authorList>
            <consortium name="DOE Joint Genome Institute"/>
            <person name="Walker C."/>
            <person name="Ryu S."/>
            <person name="Na H."/>
            <person name="Zane M."/>
            <person name="LaButti K."/>
            <person name="Lipzen A."/>
            <person name="Haridas S."/>
            <person name="Barry K."/>
            <person name="Grigoriev I.V."/>
            <person name="Quarterman J."/>
            <person name="Slininger P."/>
            <person name="Dien B."/>
            <person name="Trinh C.T."/>
        </authorList>
    </citation>
    <scope>NUCLEOTIDE SEQUENCE [LARGE SCALE GENOMIC DNA]</scope>
    <source>
        <strain evidence="4 6">YB392</strain>
    </source>
</reference>
<dbReference type="VEuPathDB" id="FungiDB:YALI1_D24649g"/>
<accession>A0A1D8NFB5</accession>
<dbReference type="OrthoDB" id="330671at2759"/>
<dbReference type="Proteomes" id="UP000256601">
    <property type="component" value="Unassembled WGS sequence"/>
</dbReference>
<dbReference type="InterPro" id="IPR004821">
    <property type="entry name" value="Cyt_trans-like"/>
</dbReference>
<proteinExistence type="predicted"/>
<feature type="region of interest" description="Disordered" evidence="1">
    <location>
        <begin position="137"/>
        <end position="189"/>
    </location>
</feature>
<dbReference type="EMBL" id="KZ858976">
    <property type="protein sequence ID" value="RDW26618.1"/>
    <property type="molecule type" value="Genomic_DNA"/>
</dbReference>
<dbReference type="GeneID" id="2911165"/>
<dbReference type="Proteomes" id="UP000182444">
    <property type="component" value="Chromosome 1D"/>
</dbReference>
<feature type="compositionally biased region" description="Basic and acidic residues" evidence="1">
    <location>
        <begin position="164"/>
        <end position="179"/>
    </location>
</feature>
<sequence>MLYAHTLMLVAPVDGAVQQVSQLYAPVLRKALEMTYQNGTLDILTLAAPTTAFEAEKLLQQFYGLAVEEAAKLGRQSIDVRVLLDGENVKLDRQQSWEVLVAGKFESDLCSSFRDSFIHSATVSTLPVIILPQATDPGMFDQSRKSQEPSYDSTGYEGSGYEMDYEKPGYKFDHEHPEGHTTGGTNTPDHVANPVTLNKAEELLANASEEQYSVVALGGTFDHLHAGHKILLTLAAWLTRDKLIVGITGPQLLTKKKYAEAMESFDVRESHVTQFLNYISPPLRLQPVMINDVYGPTASDPDIDALVLSAETRGGGAAINKVREEKGWSQLTVFEINIVGGKGNEEDNWADKLSSTQLRKEALEKKEKL</sequence>
<dbReference type="PANTHER" id="PTHR10695">
    <property type="entry name" value="DEPHOSPHO-COA KINASE-RELATED"/>
    <property type="match status" value="1"/>
</dbReference>
<dbReference type="GO" id="GO:0015937">
    <property type="term" value="P:coenzyme A biosynthetic process"/>
    <property type="evidence" value="ECO:0007669"/>
    <property type="project" value="TreeGrafter"/>
</dbReference>
<name>A0A1D8NFB5_YARLL</name>
<evidence type="ECO:0000313" key="6">
    <source>
        <dbReference type="Proteomes" id="UP000256601"/>
    </source>
</evidence>
<dbReference type="VEuPathDB" id="FungiDB:YALI0_D19426g"/>
<evidence type="ECO:0000259" key="2">
    <source>
        <dbReference type="Pfam" id="PF01467"/>
    </source>
</evidence>
<dbReference type="RefSeq" id="XP_503031.2">
    <property type="nucleotide sequence ID" value="XM_503031.2"/>
</dbReference>
<dbReference type="SUPFAM" id="SSF52374">
    <property type="entry name" value="Nucleotidylyl transferase"/>
    <property type="match status" value="1"/>
</dbReference>
<dbReference type="GO" id="GO:0004140">
    <property type="term" value="F:dephospho-CoA kinase activity"/>
    <property type="evidence" value="ECO:0007669"/>
    <property type="project" value="TreeGrafter"/>
</dbReference>
<dbReference type="eggNOG" id="KOG3351">
    <property type="taxonomic scope" value="Eukaryota"/>
</dbReference>
<dbReference type="Gene3D" id="3.40.50.620">
    <property type="entry name" value="HUPs"/>
    <property type="match status" value="1"/>
</dbReference>
<dbReference type="OMA" id="NASEEQY"/>
<protein>
    <recommendedName>
        <fullName evidence="2">Cytidyltransferase-like domain-containing protein</fullName>
    </recommendedName>
</protein>
<dbReference type="InterPro" id="IPR014729">
    <property type="entry name" value="Rossmann-like_a/b/a_fold"/>
</dbReference>
<dbReference type="NCBIfam" id="NF001985">
    <property type="entry name" value="PRK00777.1"/>
    <property type="match status" value="1"/>
</dbReference>
<organism evidence="3 5">
    <name type="scientific">Yarrowia lipolytica</name>
    <name type="common">Candida lipolytica</name>
    <dbReference type="NCBI Taxonomy" id="4952"/>
    <lineage>
        <taxon>Eukaryota</taxon>
        <taxon>Fungi</taxon>
        <taxon>Dikarya</taxon>
        <taxon>Ascomycota</taxon>
        <taxon>Saccharomycotina</taxon>
        <taxon>Dipodascomycetes</taxon>
        <taxon>Dipodascales</taxon>
        <taxon>Dipodascales incertae sedis</taxon>
        <taxon>Yarrowia</taxon>
    </lineage>
</organism>
<reference evidence="3 5" key="1">
    <citation type="journal article" date="2016" name="PLoS ONE">
        <title>Sequence Assembly of Yarrowia lipolytica Strain W29/CLIB89 Shows Transposable Element Diversity.</title>
        <authorList>
            <person name="Magnan C."/>
            <person name="Yu J."/>
            <person name="Chang I."/>
            <person name="Jahn E."/>
            <person name="Kanomata Y."/>
            <person name="Wu J."/>
            <person name="Zeller M."/>
            <person name="Oakes M."/>
            <person name="Baldi P."/>
            <person name="Sandmeyer S."/>
        </authorList>
    </citation>
    <scope>NUCLEOTIDE SEQUENCE [LARGE SCALE GENOMIC DNA]</scope>
    <source>
        <strain evidence="3">CLIB89</strain>
        <strain evidence="5">CLIB89(W29)</strain>
    </source>
</reference>
<dbReference type="CDD" id="cd02164">
    <property type="entry name" value="PPAT_CoAS"/>
    <property type="match status" value="1"/>
</dbReference>
<dbReference type="KEGG" id="yli:2911165"/>
<dbReference type="AlphaFoldDB" id="A0A1D8NFB5"/>
<evidence type="ECO:0000313" key="3">
    <source>
        <dbReference type="EMBL" id="AOW04316.1"/>
    </source>
</evidence>
<feature type="domain" description="Cytidyltransferase-like" evidence="2">
    <location>
        <begin position="217"/>
        <end position="360"/>
    </location>
</feature>
<evidence type="ECO:0000313" key="5">
    <source>
        <dbReference type="Proteomes" id="UP000182444"/>
    </source>
</evidence>
<evidence type="ECO:0000313" key="4">
    <source>
        <dbReference type="EMBL" id="RDW26618.1"/>
    </source>
</evidence>
<dbReference type="Pfam" id="PF01467">
    <property type="entry name" value="CTP_transf_like"/>
    <property type="match status" value="1"/>
</dbReference>
<evidence type="ECO:0000256" key="1">
    <source>
        <dbReference type="SAM" id="MobiDB-lite"/>
    </source>
</evidence>
<dbReference type="PANTHER" id="PTHR10695:SF46">
    <property type="entry name" value="BIFUNCTIONAL COENZYME A SYNTHASE-RELATED"/>
    <property type="match status" value="1"/>
</dbReference>